<dbReference type="Proteomes" id="UP001194469">
    <property type="component" value="Unassembled WGS sequence"/>
</dbReference>
<accession>A0ABS0J3G3</accession>
<proteinExistence type="predicted"/>
<evidence type="ECO:0000313" key="2">
    <source>
        <dbReference type="Proteomes" id="UP001194469"/>
    </source>
</evidence>
<organism evidence="1 2">
    <name type="scientific">Nitratidesulfovibrio oxamicus</name>
    <dbReference type="NCBI Taxonomy" id="32016"/>
    <lineage>
        <taxon>Bacteria</taxon>
        <taxon>Pseudomonadati</taxon>
        <taxon>Thermodesulfobacteriota</taxon>
        <taxon>Desulfovibrionia</taxon>
        <taxon>Desulfovibrionales</taxon>
        <taxon>Desulfovibrionaceae</taxon>
        <taxon>Nitratidesulfovibrio</taxon>
    </lineage>
</organism>
<dbReference type="EMBL" id="VRYY01000198">
    <property type="protein sequence ID" value="MBG3876968.1"/>
    <property type="molecule type" value="Genomic_DNA"/>
</dbReference>
<name>A0ABS0J3G3_9BACT</name>
<comment type="caution">
    <text evidence="1">The sequence shown here is derived from an EMBL/GenBank/DDBJ whole genome shotgun (WGS) entry which is preliminary data.</text>
</comment>
<keyword evidence="2" id="KW-1185">Reference proteome</keyword>
<gene>
    <name evidence="1" type="ORF">FVW20_08070</name>
</gene>
<protein>
    <submittedName>
        <fullName evidence="1">Uncharacterized protein</fullName>
    </submittedName>
</protein>
<dbReference type="RefSeq" id="WP_196609013.1">
    <property type="nucleotide sequence ID" value="NZ_VRYY01000198.1"/>
</dbReference>
<sequence length="79" mass="8122">MKTGDPTMATMAPPDGEGPLVRVGDRATHGPLSLAALPAETPLLRPVRDVLEECGTAACRAPLYVAAGTPLREAAARMA</sequence>
<reference evidence="1 2" key="1">
    <citation type="submission" date="2019-08" db="EMBL/GenBank/DDBJ databases">
        <authorList>
            <person name="Luo N."/>
        </authorList>
    </citation>
    <scope>NUCLEOTIDE SEQUENCE [LARGE SCALE GENOMIC DNA]</scope>
    <source>
        <strain evidence="1 2">NCIMB 9442</strain>
    </source>
</reference>
<evidence type="ECO:0000313" key="1">
    <source>
        <dbReference type="EMBL" id="MBG3876968.1"/>
    </source>
</evidence>
<feature type="non-terminal residue" evidence="1">
    <location>
        <position position="79"/>
    </location>
</feature>